<dbReference type="AlphaFoldDB" id="A0AAQ3S361"/>
<feature type="compositionally biased region" description="Polar residues" evidence="1">
    <location>
        <begin position="47"/>
        <end position="66"/>
    </location>
</feature>
<feature type="region of interest" description="Disordered" evidence="1">
    <location>
        <begin position="47"/>
        <end position="108"/>
    </location>
</feature>
<sequence>MDVSRRRYWLIGGSPEDRDWYLGAPRIGNVRLPKAMGRMWPGCGNDSRSWNLSTPDRLNPANNGTNEGDLGESFTNNNTSRESEKEGSTSTRLVENNNQIEIESNQPNTNTHWMIHEDEKELGNIKEVLIKLEWKEAMNVEFKVLMSNQTWTSLPFKGQESIIDSKWIFKTKYKADGSIEQRKEKLVARVHKNDSGMYLRRTKYIKDTLKKFNMETISVCPTPMVVGRQFTTEGKPITNATLYRQAIGSKHIEIDVHYIRDQVLQNEVPDLCSYY</sequence>
<dbReference type="EMBL" id="CP144697">
    <property type="protein sequence ID" value="WVZ14658.1"/>
    <property type="molecule type" value="Genomic_DNA"/>
</dbReference>
<protein>
    <recommendedName>
        <fullName evidence="4">Reverse transcriptase Ty1/copia-type domain-containing protein</fullName>
    </recommendedName>
</protein>
<proteinExistence type="predicted"/>
<feature type="compositionally biased region" description="Low complexity" evidence="1">
    <location>
        <begin position="95"/>
        <end position="108"/>
    </location>
</feature>
<evidence type="ECO:0000256" key="1">
    <source>
        <dbReference type="SAM" id="MobiDB-lite"/>
    </source>
</evidence>
<name>A0AAQ3S361_VIGMU</name>
<accession>A0AAQ3S361</accession>
<gene>
    <name evidence="2" type="ORF">V8G54_012224</name>
</gene>
<keyword evidence="3" id="KW-1185">Reference proteome</keyword>
<reference evidence="2 3" key="1">
    <citation type="journal article" date="2023" name="Life. Sci Alliance">
        <title>Evolutionary insights into 3D genome organization and epigenetic landscape of Vigna mungo.</title>
        <authorList>
            <person name="Junaid A."/>
            <person name="Singh B."/>
            <person name="Bhatia S."/>
        </authorList>
    </citation>
    <scope>NUCLEOTIDE SEQUENCE [LARGE SCALE GENOMIC DNA]</scope>
    <source>
        <strain evidence="2">Urdbean</strain>
    </source>
</reference>
<evidence type="ECO:0008006" key="4">
    <source>
        <dbReference type="Google" id="ProtNLM"/>
    </source>
</evidence>
<evidence type="ECO:0000313" key="2">
    <source>
        <dbReference type="EMBL" id="WVZ14658.1"/>
    </source>
</evidence>
<organism evidence="2 3">
    <name type="scientific">Vigna mungo</name>
    <name type="common">Black gram</name>
    <name type="synonym">Phaseolus mungo</name>
    <dbReference type="NCBI Taxonomy" id="3915"/>
    <lineage>
        <taxon>Eukaryota</taxon>
        <taxon>Viridiplantae</taxon>
        <taxon>Streptophyta</taxon>
        <taxon>Embryophyta</taxon>
        <taxon>Tracheophyta</taxon>
        <taxon>Spermatophyta</taxon>
        <taxon>Magnoliopsida</taxon>
        <taxon>eudicotyledons</taxon>
        <taxon>Gunneridae</taxon>
        <taxon>Pentapetalae</taxon>
        <taxon>rosids</taxon>
        <taxon>fabids</taxon>
        <taxon>Fabales</taxon>
        <taxon>Fabaceae</taxon>
        <taxon>Papilionoideae</taxon>
        <taxon>50 kb inversion clade</taxon>
        <taxon>NPAAA clade</taxon>
        <taxon>indigoferoid/millettioid clade</taxon>
        <taxon>Phaseoleae</taxon>
        <taxon>Vigna</taxon>
    </lineage>
</organism>
<evidence type="ECO:0000313" key="3">
    <source>
        <dbReference type="Proteomes" id="UP001374535"/>
    </source>
</evidence>
<dbReference type="Proteomes" id="UP001374535">
    <property type="component" value="Chromosome 4"/>
</dbReference>